<sequence>MSEAVVHIIDDDAAMRDSLAFLLQVNRIPYRIFESAVAFLDDLPEDGGCVLSDVRMPQMNGIEMVRKLKELDYRAPIIVMTGHADVPLAIEAMKAGVFDFIEKPFDEDLLLHALRAALEKGKARSQQDEALATTRRHIAALSPRERDVLEGLVDGKANKVIAFDLGISPRTVEIYRANLMSKMQARSLSELVRMALSVRG</sequence>
<keyword evidence="4" id="KW-0597">Phosphoprotein</keyword>
<dbReference type="NCBIfam" id="NF006900">
    <property type="entry name" value="PRK09390.1"/>
    <property type="match status" value="1"/>
</dbReference>
<dbReference type="SMART" id="SM00448">
    <property type="entry name" value="REC"/>
    <property type="match status" value="1"/>
</dbReference>
<dbReference type="PANTHER" id="PTHR44688:SF16">
    <property type="entry name" value="DNA-BINDING TRANSCRIPTIONAL ACTIVATOR DEVR_DOSR"/>
    <property type="match status" value="1"/>
</dbReference>
<dbReference type="InterPro" id="IPR016032">
    <property type="entry name" value="Sig_transdc_resp-reg_C-effctor"/>
</dbReference>
<feature type="domain" description="Response regulatory" evidence="6">
    <location>
        <begin position="5"/>
        <end position="118"/>
    </location>
</feature>
<dbReference type="PANTHER" id="PTHR44688">
    <property type="entry name" value="DNA-BINDING TRANSCRIPTIONAL ACTIVATOR DEVR_DOSR"/>
    <property type="match status" value="1"/>
</dbReference>
<feature type="modified residue" description="4-aspartylphosphate" evidence="4">
    <location>
        <position position="53"/>
    </location>
</feature>
<evidence type="ECO:0000256" key="4">
    <source>
        <dbReference type="PROSITE-ProRule" id="PRU00169"/>
    </source>
</evidence>
<name>A0ABM6TIX9_9CAUL</name>
<dbReference type="SUPFAM" id="SSF52172">
    <property type="entry name" value="CheY-like"/>
    <property type="match status" value="1"/>
</dbReference>
<evidence type="ECO:0000259" key="5">
    <source>
        <dbReference type="PROSITE" id="PS50043"/>
    </source>
</evidence>
<dbReference type="Gene3D" id="1.10.10.10">
    <property type="entry name" value="Winged helix-like DNA-binding domain superfamily/Winged helix DNA-binding domain"/>
    <property type="match status" value="1"/>
</dbReference>
<dbReference type="PRINTS" id="PR00038">
    <property type="entry name" value="HTHLUXR"/>
</dbReference>
<dbReference type="SMART" id="SM00421">
    <property type="entry name" value="HTH_LUXR"/>
    <property type="match status" value="1"/>
</dbReference>
<dbReference type="PROSITE" id="PS50110">
    <property type="entry name" value="RESPONSE_REGULATORY"/>
    <property type="match status" value="1"/>
</dbReference>
<evidence type="ECO:0000256" key="3">
    <source>
        <dbReference type="ARBA" id="ARBA00023163"/>
    </source>
</evidence>
<dbReference type="Proteomes" id="UP000240527">
    <property type="component" value="Chromosome"/>
</dbReference>
<keyword evidence="2 7" id="KW-0238">DNA-binding</keyword>
<dbReference type="PROSITE" id="PS00622">
    <property type="entry name" value="HTH_LUXR_1"/>
    <property type="match status" value="1"/>
</dbReference>
<dbReference type="InterPro" id="IPR036388">
    <property type="entry name" value="WH-like_DNA-bd_sf"/>
</dbReference>
<dbReference type="InterPro" id="IPR000792">
    <property type="entry name" value="Tscrpt_reg_LuxR_C"/>
</dbReference>
<reference evidence="7 8" key="1">
    <citation type="journal article" date="2015" name="Biotechnol. Bioeng.">
        <title>Genome sequence and phenotypic characterization of Caulobacter segnis.</title>
        <authorList>
            <person name="Patel S."/>
            <person name="Fletcher B."/>
            <person name="Scott D.C."/>
            <person name="Ely B."/>
        </authorList>
    </citation>
    <scope>NUCLEOTIDE SEQUENCE [LARGE SCALE GENOMIC DNA]</scope>
    <source>
        <strain evidence="7 8">TK0059</strain>
    </source>
</reference>
<evidence type="ECO:0000313" key="7">
    <source>
        <dbReference type="EMBL" id="AVQ03141.1"/>
    </source>
</evidence>
<dbReference type="InterPro" id="IPR011006">
    <property type="entry name" value="CheY-like_superfamily"/>
</dbReference>
<gene>
    <name evidence="7" type="primary">fixJ</name>
    <name evidence="7" type="ORF">B7G68_15580</name>
</gene>
<evidence type="ECO:0000256" key="2">
    <source>
        <dbReference type="ARBA" id="ARBA00023125"/>
    </source>
</evidence>
<evidence type="ECO:0000313" key="8">
    <source>
        <dbReference type="Proteomes" id="UP000240527"/>
    </source>
</evidence>
<dbReference type="RefSeq" id="WP_013080132.1">
    <property type="nucleotide sequence ID" value="NZ_CP027850.1"/>
</dbReference>
<keyword evidence="3" id="KW-0804">Transcription</keyword>
<dbReference type="Pfam" id="PF00072">
    <property type="entry name" value="Response_reg"/>
    <property type="match status" value="1"/>
</dbReference>
<feature type="domain" description="HTH luxR-type" evidence="5">
    <location>
        <begin position="134"/>
        <end position="199"/>
    </location>
</feature>
<proteinExistence type="predicted"/>
<accession>A0ABM6TIX9</accession>
<dbReference type="PROSITE" id="PS50043">
    <property type="entry name" value="HTH_LUXR_2"/>
    <property type="match status" value="1"/>
</dbReference>
<keyword evidence="8" id="KW-1185">Reference proteome</keyword>
<evidence type="ECO:0000259" key="6">
    <source>
        <dbReference type="PROSITE" id="PS50110"/>
    </source>
</evidence>
<organism evidence="7 8">
    <name type="scientific">Caulobacter segnis</name>
    <dbReference type="NCBI Taxonomy" id="88688"/>
    <lineage>
        <taxon>Bacteria</taxon>
        <taxon>Pseudomonadati</taxon>
        <taxon>Pseudomonadota</taxon>
        <taxon>Alphaproteobacteria</taxon>
        <taxon>Caulobacterales</taxon>
        <taxon>Caulobacteraceae</taxon>
        <taxon>Caulobacter</taxon>
    </lineage>
</organism>
<dbReference type="SUPFAM" id="SSF46894">
    <property type="entry name" value="C-terminal effector domain of the bipartite response regulators"/>
    <property type="match status" value="1"/>
</dbReference>
<dbReference type="Pfam" id="PF00196">
    <property type="entry name" value="GerE"/>
    <property type="match status" value="1"/>
</dbReference>
<evidence type="ECO:0000256" key="1">
    <source>
        <dbReference type="ARBA" id="ARBA00023015"/>
    </source>
</evidence>
<dbReference type="CDD" id="cd06170">
    <property type="entry name" value="LuxR_C_like"/>
    <property type="match status" value="1"/>
</dbReference>
<keyword evidence="1" id="KW-0805">Transcription regulation</keyword>
<dbReference type="GO" id="GO:0003677">
    <property type="term" value="F:DNA binding"/>
    <property type="evidence" value="ECO:0007669"/>
    <property type="project" value="UniProtKB-KW"/>
</dbReference>
<dbReference type="InterPro" id="IPR001789">
    <property type="entry name" value="Sig_transdc_resp-reg_receiver"/>
</dbReference>
<dbReference type="Gene3D" id="3.40.50.2300">
    <property type="match status" value="1"/>
</dbReference>
<dbReference type="EMBL" id="CP027850">
    <property type="protein sequence ID" value="AVQ03141.1"/>
    <property type="molecule type" value="Genomic_DNA"/>
</dbReference>
<protein>
    <submittedName>
        <fullName evidence="7">DNA-binding response regulator</fullName>
    </submittedName>
</protein>